<keyword evidence="5" id="KW-1185">Reference proteome</keyword>
<dbReference type="Gene3D" id="1.25.10.10">
    <property type="entry name" value="Leucine-rich Repeat Variant"/>
    <property type="match status" value="1"/>
</dbReference>
<evidence type="ECO:0000259" key="4">
    <source>
        <dbReference type="Pfam" id="PF12333"/>
    </source>
</evidence>
<organism evidence="5 6">
    <name type="scientific">Acrobeloides nanus</name>
    <dbReference type="NCBI Taxonomy" id="290746"/>
    <lineage>
        <taxon>Eukaryota</taxon>
        <taxon>Metazoa</taxon>
        <taxon>Ecdysozoa</taxon>
        <taxon>Nematoda</taxon>
        <taxon>Chromadorea</taxon>
        <taxon>Rhabditida</taxon>
        <taxon>Tylenchina</taxon>
        <taxon>Cephalobomorpha</taxon>
        <taxon>Cephaloboidea</taxon>
        <taxon>Cephalobidae</taxon>
        <taxon>Acrobeloides</taxon>
    </lineage>
</organism>
<dbReference type="WBParaSite" id="ACRNAN_scaffold5927.g25700.t1">
    <property type="protein sequence ID" value="ACRNAN_scaffold5927.g25700.t1"/>
    <property type="gene ID" value="ACRNAN_scaffold5927.g25700"/>
</dbReference>
<dbReference type="SUPFAM" id="SSF48371">
    <property type="entry name" value="ARM repeat"/>
    <property type="match status" value="1"/>
</dbReference>
<keyword evidence="3" id="KW-0539">Nucleus</keyword>
<sequence>MSKKKSKAKNEDFKKQKLKPGKVLTKTNVTDTRMSVKKVVLIEQLKDKASPVTTVRGLTLEDLCKQLGHYSQNVRRDAIAGIYQLISSHYELLNKYLRFIVPSVARLIGEETNDNTTRNHLKNLLEVICKVDEIIMESHFPILLVHILRALTHMQMAVRVFALKILILVMKNYGQLCLKNVDLFDVFLQLMSGQRRPRDKTLVLEAWKYFLAAYSKNGMSKNHQCATDVISFSERTSQVDLSIHFSTMDFSILGPSAQVQESPLDSEARLVNCCNVMCPLLARLISEEENPDLILPDCILLIQQLIDAIQRFCELNALDSFKSQILKAFEPLTGLSKLPTNKKLLKCLKHLDF</sequence>
<evidence type="ECO:0000256" key="1">
    <source>
        <dbReference type="ARBA" id="ARBA00004123"/>
    </source>
</evidence>
<comment type="subcellular location">
    <subcellularLocation>
        <location evidence="1">Nucleus</location>
    </subcellularLocation>
</comment>
<dbReference type="PANTHER" id="PTHR16056:SF2">
    <property type="entry name" value="TESTIS-EXPRESSED PROTEIN 10"/>
    <property type="match status" value="1"/>
</dbReference>
<dbReference type="GO" id="GO:0071339">
    <property type="term" value="C:MLL1 complex"/>
    <property type="evidence" value="ECO:0007669"/>
    <property type="project" value="TreeGrafter"/>
</dbReference>
<dbReference type="InterPro" id="IPR011989">
    <property type="entry name" value="ARM-like"/>
</dbReference>
<evidence type="ECO:0000256" key="2">
    <source>
        <dbReference type="ARBA" id="ARBA00006427"/>
    </source>
</evidence>
<evidence type="ECO:0000313" key="5">
    <source>
        <dbReference type="Proteomes" id="UP000887540"/>
    </source>
</evidence>
<dbReference type="InterPro" id="IPR016024">
    <property type="entry name" value="ARM-type_fold"/>
</dbReference>
<dbReference type="Pfam" id="PF12333">
    <property type="entry name" value="Ipi1_N"/>
    <property type="match status" value="1"/>
</dbReference>
<dbReference type="InterPro" id="IPR024679">
    <property type="entry name" value="Ipi1_N"/>
</dbReference>
<comment type="similarity">
    <text evidence="2">Belongs to the IPI1/TEX10 family.</text>
</comment>
<reference evidence="6" key="1">
    <citation type="submission" date="2022-11" db="UniProtKB">
        <authorList>
            <consortium name="WormBaseParasite"/>
        </authorList>
    </citation>
    <scope>IDENTIFICATION</scope>
</reference>
<dbReference type="Proteomes" id="UP000887540">
    <property type="component" value="Unplaced"/>
</dbReference>
<name>A0A914E6I2_9BILA</name>
<protein>
    <submittedName>
        <fullName evidence="6">Pre-rRNA-processing protein Ipi1 N-terminal domain-containing protein</fullName>
    </submittedName>
</protein>
<proteinExistence type="inferred from homology"/>
<accession>A0A914E6I2</accession>
<dbReference type="AlphaFoldDB" id="A0A914E6I2"/>
<feature type="domain" description="Pre-rRNA-processing protein Ipi1 N-terminal" evidence="4">
    <location>
        <begin position="136"/>
        <end position="199"/>
    </location>
</feature>
<evidence type="ECO:0000256" key="3">
    <source>
        <dbReference type="ARBA" id="ARBA00023242"/>
    </source>
</evidence>
<evidence type="ECO:0000313" key="6">
    <source>
        <dbReference type="WBParaSite" id="ACRNAN_scaffold5927.g25700.t1"/>
    </source>
</evidence>
<dbReference type="PANTHER" id="PTHR16056">
    <property type="entry name" value="REGULATOR OF MICROTUBULE DYNAMICS PROTEIN"/>
    <property type="match status" value="1"/>
</dbReference>